<proteinExistence type="predicted"/>
<dbReference type="CDD" id="cd00158">
    <property type="entry name" value="RHOD"/>
    <property type="match status" value="1"/>
</dbReference>
<gene>
    <name evidence="2" type="ORF">KC01_LOCUS5821</name>
</gene>
<dbReference type="EMBL" id="OZ035833">
    <property type="protein sequence ID" value="CAL1574046.1"/>
    <property type="molecule type" value="Genomic_DNA"/>
</dbReference>
<dbReference type="PROSITE" id="PS50206">
    <property type="entry name" value="RHODANESE_3"/>
    <property type="match status" value="1"/>
</dbReference>
<dbReference type="GO" id="GO:2001244">
    <property type="term" value="P:positive regulation of intrinsic apoptotic signaling pathway"/>
    <property type="evidence" value="ECO:0007669"/>
    <property type="project" value="TreeGrafter"/>
</dbReference>
<dbReference type="SMART" id="SM00195">
    <property type="entry name" value="DSPc"/>
    <property type="match status" value="1"/>
</dbReference>
<dbReference type="InterPro" id="IPR029021">
    <property type="entry name" value="Prot-tyrosine_phosphatase-like"/>
</dbReference>
<dbReference type="InterPro" id="IPR001763">
    <property type="entry name" value="Rhodanese-like_dom"/>
</dbReference>
<dbReference type="InterPro" id="IPR020422">
    <property type="entry name" value="TYR_PHOSPHATASE_DUAL_dom"/>
</dbReference>
<dbReference type="SUPFAM" id="SSF52799">
    <property type="entry name" value="(Phosphotyrosine protein) phosphatases II"/>
    <property type="match status" value="1"/>
</dbReference>
<dbReference type="InterPro" id="IPR000340">
    <property type="entry name" value="Dual-sp_phosphatase_cat-dom"/>
</dbReference>
<dbReference type="Gene3D" id="3.40.250.10">
    <property type="entry name" value="Rhodanese-like domain"/>
    <property type="match status" value="1"/>
</dbReference>
<dbReference type="GO" id="GO:0001691">
    <property type="term" value="F:pseudophosphatase activity"/>
    <property type="evidence" value="ECO:0007669"/>
    <property type="project" value="TreeGrafter"/>
</dbReference>
<feature type="domain" description="Rhodanese" evidence="1">
    <location>
        <begin position="56"/>
        <end position="143"/>
    </location>
</feature>
<accession>A0AAV2JC75</accession>
<protein>
    <recommendedName>
        <fullName evidence="1">Rhodanese domain-containing protein</fullName>
    </recommendedName>
</protein>
<dbReference type="Pfam" id="PF00581">
    <property type="entry name" value="Rhodanese"/>
    <property type="match status" value="1"/>
</dbReference>
<dbReference type="PANTHER" id="PTHR46659">
    <property type="entry name" value="SERINE/THREONINE/TYROSINE-INTERACTING-LIKE PROTEIN 1"/>
    <property type="match status" value="1"/>
</dbReference>
<reference evidence="2 3" key="1">
    <citation type="submission" date="2024-04" db="EMBL/GenBank/DDBJ databases">
        <authorList>
            <person name="Waldvogel A.-M."/>
            <person name="Schoenle A."/>
        </authorList>
    </citation>
    <scope>NUCLEOTIDE SEQUENCE [LARGE SCALE GENOMIC DNA]</scope>
</reference>
<name>A0AAV2JC75_KNICA</name>
<dbReference type="GO" id="GO:0005739">
    <property type="term" value="C:mitochondrion"/>
    <property type="evidence" value="ECO:0007669"/>
    <property type="project" value="TreeGrafter"/>
</dbReference>
<dbReference type="PANTHER" id="PTHR46659:SF1">
    <property type="entry name" value="SERINE_THREONINE_TYROSINE-INTERACTING-LIKE PROTEIN 1"/>
    <property type="match status" value="1"/>
</dbReference>
<dbReference type="InterPro" id="IPR036873">
    <property type="entry name" value="Rhodanese-like_dom_sf"/>
</dbReference>
<dbReference type="GO" id="GO:0004864">
    <property type="term" value="F:protein phosphatase inhibitor activity"/>
    <property type="evidence" value="ECO:0007669"/>
    <property type="project" value="TreeGrafter"/>
</dbReference>
<keyword evidence="3" id="KW-1185">Reference proteome</keyword>
<dbReference type="Gene3D" id="3.90.190.10">
    <property type="entry name" value="Protein tyrosine phosphatase superfamily"/>
    <property type="match status" value="1"/>
</dbReference>
<dbReference type="GO" id="GO:0062030">
    <property type="term" value="P:negative regulation of stress granule assembly"/>
    <property type="evidence" value="ECO:0007669"/>
    <property type="project" value="TreeGrafter"/>
</dbReference>
<dbReference type="SMART" id="SM00450">
    <property type="entry name" value="RHOD"/>
    <property type="match status" value="1"/>
</dbReference>
<dbReference type="SUPFAM" id="SSF52821">
    <property type="entry name" value="Rhodanese/Cell cycle control phosphatase"/>
    <property type="match status" value="1"/>
</dbReference>
<dbReference type="Proteomes" id="UP001497482">
    <property type="component" value="Chromosome 11"/>
</dbReference>
<evidence type="ECO:0000313" key="2">
    <source>
        <dbReference type="EMBL" id="CAL1574046.1"/>
    </source>
</evidence>
<organism evidence="2 3">
    <name type="scientific">Knipowitschia caucasica</name>
    <name type="common">Caucasian dwarf goby</name>
    <name type="synonym">Pomatoschistus caucasicus</name>
    <dbReference type="NCBI Taxonomy" id="637954"/>
    <lineage>
        <taxon>Eukaryota</taxon>
        <taxon>Metazoa</taxon>
        <taxon>Chordata</taxon>
        <taxon>Craniata</taxon>
        <taxon>Vertebrata</taxon>
        <taxon>Euteleostomi</taxon>
        <taxon>Actinopterygii</taxon>
        <taxon>Neopterygii</taxon>
        <taxon>Teleostei</taxon>
        <taxon>Neoteleostei</taxon>
        <taxon>Acanthomorphata</taxon>
        <taxon>Gobiaria</taxon>
        <taxon>Gobiiformes</taxon>
        <taxon>Gobioidei</taxon>
        <taxon>Gobiidae</taxon>
        <taxon>Gobiinae</taxon>
        <taxon>Knipowitschia</taxon>
    </lineage>
</organism>
<dbReference type="AlphaFoldDB" id="A0AAV2JC75"/>
<dbReference type="Pfam" id="PF00782">
    <property type="entry name" value="DSPc"/>
    <property type="match status" value="1"/>
</dbReference>
<sequence>MTSSRRATIATTGHKQLSELASLMADIVLCEPQHLYNLLNQRGLVSRLAEINYLFLIDAREAEDYNTGHIITAKQAKTSKSVFLPFEHVEIDTMQNIVVYDGKSDSLDSPGRAQQCAKMISKSSFSTVHILKGGYEKFTALFNFFRTEQILYTIRELENLRTYPVEILPGKLYMGKETQANCRTTMEQLMIKAVVRISADHMPVWTSDVLRVEVGPEKGKDQFCFEKICDFIDVKMSSGSRVLLVSKHGCVRCSAAATAYVMLQHRCTFQEAWSHVRRCKPSVAFDKRYTEQLCEWERRVSATTTAE</sequence>
<dbReference type="InterPro" id="IPR053272">
    <property type="entry name" value="STY_interacting-like"/>
</dbReference>
<evidence type="ECO:0000313" key="3">
    <source>
        <dbReference type="Proteomes" id="UP001497482"/>
    </source>
</evidence>
<evidence type="ECO:0000259" key="1">
    <source>
        <dbReference type="PROSITE" id="PS50206"/>
    </source>
</evidence>
<dbReference type="GO" id="GO:0019903">
    <property type="term" value="F:protein phosphatase binding"/>
    <property type="evidence" value="ECO:0007669"/>
    <property type="project" value="TreeGrafter"/>
</dbReference>